<keyword evidence="2" id="KW-1185">Reference proteome</keyword>
<dbReference type="Proteomes" id="UP000280834">
    <property type="component" value="Unassembled WGS sequence"/>
</dbReference>
<evidence type="ECO:0000313" key="1">
    <source>
        <dbReference type="EMBL" id="VDO31738.1"/>
    </source>
</evidence>
<dbReference type="AlphaFoldDB" id="A0A0R3QUF4"/>
<evidence type="ECO:0000313" key="3">
    <source>
        <dbReference type="WBParaSite" id="BTMF_0001135601-mRNA-1"/>
    </source>
</evidence>
<dbReference type="EMBL" id="UZAG01016916">
    <property type="protein sequence ID" value="VDO31738.1"/>
    <property type="molecule type" value="Genomic_DNA"/>
</dbReference>
<dbReference type="STRING" id="42155.A0A0R3QUF4"/>
<gene>
    <name evidence="1" type="ORF">BTMF_LOCUS9390</name>
</gene>
<evidence type="ECO:0000313" key="2">
    <source>
        <dbReference type="Proteomes" id="UP000280834"/>
    </source>
</evidence>
<protein>
    <submittedName>
        <fullName evidence="3">FtsZ_C domain-containing protein</fullName>
    </submittedName>
</protein>
<organism evidence="3">
    <name type="scientific">Brugia timori</name>
    <dbReference type="NCBI Taxonomy" id="42155"/>
    <lineage>
        <taxon>Eukaryota</taxon>
        <taxon>Metazoa</taxon>
        <taxon>Ecdysozoa</taxon>
        <taxon>Nematoda</taxon>
        <taxon>Chromadorea</taxon>
        <taxon>Rhabditida</taxon>
        <taxon>Spirurina</taxon>
        <taxon>Spiruromorpha</taxon>
        <taxon>Filarioidea</taxon>
        <taxon>Onchocercidae</taxon>
        <taxon>Brugia</taxon>
    </lineage>
</organism>
<proteinExistence type="predicted"/>
<name>A0A0R3QUF4_9BILA</name>
<dbReference type="WBParaSite" id="BTMF_0001135601-mRNA-1">
    <property type="protein sequence ID" value="BTMF_0001135601-mRNA-1"/>
    <property type="gene ID" value="BTMF_0001135601"/>
</dbReference>
<sequence length="74" mass="7969">MQSFDIESLIGIGRVRNGFSGISEETPETETAKEAVAIAINELPSVANTKVSTTNLNFDRSLIKSEFLCDSTSS</sequence>
<accession>A0A0R3QUF4</accession>
<reference evidence="3" key="1">
    <citation type="submission" date="2017-02" db="UniProtKB">
        <authorList>
            <consortium name="WormBaseParasite"/>
        </authorList>
    </citation>
    <scope>IDENTIFICATION</scope>
</reference>
<reference evidence="1 2" key="2">
    <citation type="submission" date="2018-11" db="EMBL/GenBank/DDBJ databases">
        <authorList>
            <consortium name="Pathogen Informatics"/>
        </authorList>
    </citation>
    <scope>NUCLEOTIDE SEQUENCE [LARGE SCALE GENOMIC DNA]</scope>
</reference>